<organism evidence="13 14">
    <name type="scientific">Aquipseudomonas guryensis</name>
    <dbReference type="NCBI Taxonomy" id="2759165"/>
    <lineage>
        <taxon>Bacteria</taxon>
        <taxon>Pseudomonadati</taxon>
        <taxon>Pseudomonadota</taxon>
        <taxon>Gammaproteobacteria</taxon>
        <taxon>Pseudomonadales</taxon>
        <taxon>Pseudomonadaceae</taxon>
        <taxon>Aquipseudomonas</taxon>
    </lineage>
</organism>
<dbReference type="InterPro" id="IPR044492">
    <property type="entry name" value="P_typ_ATPase_HD_dom"/>
</dbReference>
<dbReference type="PRINTS" id="PR00119">
    <property type="entry name" value="CATATPASE"/>
</dbReference>
<comment type="catalytic activity">
    <reaction evidence="9">
        <text>Zn(2+)(in) + ATP + H2O = Zn(2+)(out) + ADP + phosphate + H(+)</text>
        <dbReference type="Rhea" id="RHEA:20621"/>
        <dbReference type="ChEBI" id="CHEBI:15377"/>
        <dbReference type="ChEBI" id="CHEBI:15378"/>
        <dbReference type="ChEBI" id="CHEBI:29105"/>
        <dbReference type="ChEBI" id="CHEBI:30616"/>
        <dbReference type="ChEBI" id="CHEBI:43474"/>
        <dbReference type="ChEBI" id="CHEBI:456216"/>
        <dbReference type="EC" id="7.2.2.12"/>
    </reaction>
</comment>
<dbReference type="NCBIfam" id="TIGR01494">
    <property type="entry name" value="ATPase_P-type"/>
    <property type="match status" value="1"/>
</dbReference>
<dbReference type="GO" id="GO:0015086">
    <property type="term" value="F:cadmium ion transmembrane transporter activity"/>
    <property type="evidence" value="ECO:0007669"/>
    <property type="project" value="TreeGrafter"/>
</dbReference>
<dbReference type="PROSITE" id="PS00154">
    <property type="entry name" value="ATPASE_E1_E2"/>
    <property type="match status" value="1"/>
</dbReference>
<dbReference type="InterPro" id="IPR051014">
    <property type="entry name" value="Cation_Transport_ATPase_IB"/>
</dbReference>
<feature type="domain" description="P-type ATPase A" evidence="11">
    <location>
        <begin position="115"/>
        <end position="213"/>
    </location>
</feature>
<keyword evidence="10" id="KW-1003">Cell membrane</keyword>
<dbReference type="EMBL" id="JACJFN010000005">
    <property type="protein sequence ID" value="MBB1521313.1"/>
    <property type="molecule type" value="Genomic_DNA"/>
</dbReference>
<keyword evidence="7 10" id="KW-0472">Membrane</keyword>
<feature type="transmembrane region" description="Helical" evidence="10">
    <location>
        <begin position="61"/>
        <end position="77"/>
    </location>
</feature>
<dbReference type="GO" id="GO:0016887">
    <property type="term" value="F:ATP hydrolysis activity"/>
    <property type="evidence" value="ECO:0007669"/>
    <property type="project" value="InterPro"/>
</dbReference>
<dbReference type="Pfam" id="PF00122">
    <property type="entry name" value="E1-E2_ATPase"/>
    <property type="match status" value="1"/>
</dbReference>
<keyword evidence="5" id="KW-1278">Translocase</keyword>
<keyword evidence="14" id="KW-1185">Reference proteome</keyword>
<dbReference type="NCBIfam" id="TIGR01525">
    <property type="entry name" value="ATPase-IB_hvy"/>
    <property type="match status" value="1"/>
</dbReference>
<evidence type="ECO:0000256" key="1">
    <source>
        <dbReference type="ARBA" id="ARBA00004370"/>
    </source>
</evidence>
<feature type="transmembrane region" description="Helical" evidence="10">
    <location>
        <begin position="230"/>
        <end position="249"/>
    </location>
</feature>
<feature type="transmembrane region" description="Helical" evidence="10">
    <location>
        <begin position="36"/>
        <end position="54"/>
    </location>
</feature>
<evidence type="ECO:0000256" key="4">
    <source>
        <dbReference type="ARBA" id="ARBA00022723"/>
    </source>
</evidence>
<dbReference type="SUPFAM" id="SSF56784">
    <property type="entry name" value="HAD-like"/>
    <property type="match status" value="1"/>
</dbReference>
<evidence type="ECO:0000313" key="13">
    <source>
        <dbReference type="EMBL" id="MBB1521313.1"/>
    </source>
</evidence>
<dbReference type="PANTHER" id="PTHR48085:SF5">
    <property type="entry name" value="CADMIUM_ZINC-TRANSPORTING ATPASE HMA4-RELATED"/>
    <property type="match status" value="1"/>
</dbReference>
<dbReference type="SFLD" id="SFLDS00003">
    <property type="entry name" value="Haloacid_Dehalogenase"/>
    <property type="match status" value="1"/>
</dbReference>
<dbReference type="InterPro" id="IPR027256">
    <property type="entry name" value="P-typ_ATPase_IB"/>
</dbReference>
<dbReference type="Gene3D" id="3.40.50.1000">
    <property type="entry name" value="HAD superfamily/HAD-like"/>
    <property type="match status" value="1"/>
</dbReference>
<evidence type="ECO:0000256" key="7">
    <source>
        <dbReference type="ARBA" id="ARBA00023136"/>
    </source>
</evidence>
<dbReference type="CDD" id="cd12108">
    <property type="entry name" value="Hr-like"/>
    <property type="match status" value="1"/>
</dbReference>
<keyword evidence="6 10" id="KW-1133">Transmembrane helix</keyword>
<evidence type="ECO:0000256" key="8">
    <source>
        <dbReference type="ARBA" id="ARBA00039097"/>
    </source>
</evidence>
<name>A0A7W4DEV1_9GAMM</name>
<evidence type="ECO:0000256" key="2">
    <source>
        <dbReference type="ARBA" id="ARBA00006024"/>
    </source>
</evidence>
<accession>A0A7W4DEV1</accession>
<dbReference type="SFLD" id="SFLDF00027">
    <property type="entry name" value="p-type_atpase"/>
    <property type="match status" value="1"/>
</dbReference>
<feature type="domain" description="Hemerythrin-like" evidence="12">
    <location>
        <begin position="625"/>
        <end position="756"/>
    </location>
</feature>
<dbReference type="Gene3D" id="2.70.150.10">
    <property type="entry name" value="Calcium-transporting ATPase, cytoplasmic transduction domain A"/>
    <property type="match status" value="1"/>
</dbReference>
<reference evidence="13 14" key="1">
    <citation type="submission" date="2020-08" db="EMBL/GenBank/DDBJ databases">
        <authorList>
            <person name="Kim C.M."/>
        </authorList>
    </citation>
    <scope>NUCLEOTIDE SEQUENCE [LARGE SCALE GENOMIC DNA]</scope>
    <source>
        <strain evidence="13 14">SR9</strain>
    </source>
</reference>
<comment type="subcellular location">
    <subcellularLocation>
        <location evidence="10">Cell membrane</location>
    </subcellularLocation>
    <subcellularLocation>
        <location evidence="1">Membrane</location>
    </subcellularLocation>
</comment>
<proteinExistence type="inferred from homology"/>
<evidence type="ECO:0000259" key="11">
    <source>
        <dbReference type="Pfam" id="PF00122"/>
    </source>
</evidence>
<evidence type="ECO:0000256" key="5">
    <source>
        <dbReference type="ARBA" id="ARBA00022967"/>
    </source>
</evidence>
<keyword evidence="10" id="KW-0067">ATP-binding</keyword>
<dbReference type="Pfam" id="PF00702">
    <property type="entry name" value="Hydrolase"/>
    <property type="match status" value="1"/>
</dbReference>
<dbReference type="InterPro" id="IPR023299">
    <property type="entry name" value="ATPase_P-typ_cyto_dom_N"/>
</dbReference>
<dbReference type="SUPFAM" id="SSF81653">
    <property type="entry name" value="Calcium ATPase, transduction domain A"/>
    <property type="match status" value="1"/>
</dbReference>
<evidence type="ECO:0000256" key="3">
    <source>
        <dbReference type="ARBA" id="ARBA00022692"/>
    </source>
</evidence>
<dbReference type="InterPro" id="IPR023214">
    <property type="entry name" value="HAD_sf"/>
</dbReference>
<comment type="similarity">
    <text evidence="2 10">Belongs to the cation transport ATPase (P-type) (TC 3.A.3) family. Type IB subfamily.</text>
</comment>
<dbReference type="RefSeq" id="WP_182835239.1">
    <property type="nucleotide sequence ID" value="NZ_JACJFN010000005.1"/>
</dbReference>
<dbReference type="PANTHER" id="PTHR48085">
    <property type="entry name" value="CADMIUM/ZINC-TRANSPORTING ATPASE HMA2-RELATED"/>
    <property type="match status" value="1"/>
</dbReference>
<evidence type="ECO:0000256" key="9">
    <source>
        <dbReference type="ARBA" id="ARBA00047308"/>
    </source>
</evidence>
<evidence type="ECO:0000256" key="6">
    <source>
        <dbReference type="ARBA" id="ARBA00022989"/>
    </source>
</evidence>
<protein>
    <recommendedName>
        <fullName evidence="8">P-type Zn(2+) transporter</fullName>
        <ecNumber evidence="8">7.2.2.12</ecNumber>
    </recommendedName>
</protein>
<comment type="caution">
    <text evidence="13">The sequence shown here is derived from an EMBL/GenBank/DDBJ whole genome shotgun (WGS) entry which is preliminary data.</text>
</comment>
<feature type="transmembrane region" description="Helical" evidence="10">
    <location>
        <begin position="255"/>
        <end position="279"/>
    </location>
</feature>
<evidence type="ECO:0000256" key="10">
    <source>
        <dbReference type="RuleBase" id="RU362081"/>
    </source>
</evidence>
<dbReference type="SUPFAM" id="SSF81665">
    <property type="entry name" value="Calcium ATPase, transmembrane domain M"/>
    <property type="match status" value="1"/>
</dbReference>
<dbReference type="InterPro" id="IPR008250">
    <property type="entry name" value="ATPase_P-typ_transduc_dom_A_sf"/>
</dbReference>
<dbReference type="InterPro" id="IPR023298">
    <property type="entry name" value="ATPase_P-typ_TM_dom_sf"/>
</dbReference>
<keyword evidence="3 10" id="KW-0812">Transmembrane</keyword>
<dbReference type="GO" id="GO:0016463">
    <property type="term" value="F:P-type zinc transporter activity"/>
    <property type="evidence" value="ECO:0007669"/>
    <property type="project" value="UniProtKB-EC"/>
</dbReference>
<dbReference type="GO" id="GO:0005886">
    <property type="term" value="C:plasma membrane"/>
    <property type="evidence" value="ECO:0007669"/>
    <property type="project" value="UniProtKB-SubCell"/>
</dbReference>
<dbReference type="InterPro" id="IPR012312">
    <property type="entry name" value="Hemerythrin-like"/>
</dbReference>
<dbReference type="Gene3D" id="3.40.1110.10">
    <property type="entry name" value="Calcium-transporting ATPase, cytoplasmic domain N"/>
    <property type="match status" value="1"/>
</dbReference>
<dbReference type="Pfam" id="PF01814">
    <property type="entry name" value="Hemerythrin"/>
    <property type="match status" value="1"/>
</dbReference>
<dbReference type="GO" id="GO:0046872">
    <property type="term" value="F:metal ion binding"/>
    <property type="evidence" value="ECO:0007669"/>
    <property type="project" value="UniProtKB-KW"/>
</dbReference>
<dbReference type="Proteomes" id="UP000581189">
    <property type="component" value="Unassembled WGS sequence"/>
</dbReference>
<keyword evidence="4 10" id="KW-0479">Metal-binding</keyword>
<dbReference type="Gene3D" id="1.20.120.520">
    <property type="entry name" value="nmb1532 protein domain like"/>
    <property type="match status" value="1"/>
</dbReference>
<evidence type="ECO:0000259" key="12">
    <source>
        <dbReference type="Pfam" id="PF01814"/>
    </source>
</evidence>
<gene>
    <name evidence="13" type="ORF">H3H45_18875</name>
</gene>
<feature type="transmembrane region" description="Helical" evidence="10">
    <location>
        <begin position="565"/>
        <end position="584"/>
    </location>
</feature>
<dbReference type="InterPro" id="IPR036412">
    <property type="entry name" value="HAD-like_sf"/>
</dbReference>
<dbReference type="InterPro" id="IPR001757">
    <property type="entry name" value="P_typ_ATPase"/>
</dbReference>
<evidence type="ECO:0000313" key="14">
    <source>
        <dbReference type="Proteomes" id="UP000581189"/>
    </source>
</evidence>
<dbReference type="EC" id="7.2.2.12" evidence="8"/>
<dbReference type="GO" id="GO:0005524">
    <property type="term" value="F:ATP binding"/>
    <property type="evidence" value="ECO:0007669"/>
    <property type="project" value="UniProtKB-UniRule"/>
</dbReference>
<dbReference type="InterPro" id="IPR018303">
    <property type="entry name" value="ATPase_P-typ_P_site"/>
</dbReference>
<dbReference type="AlphaFoldDB" id="A0A7W4DEV1"/>
<dbReference type="InterPro" id="IPR059000">
    <property type="entry name" value="ATPase_P-type_domA"/>
</dbReference>
<sequence length="761" mass="80554">MNNSWLNPGLLGLTILALLAGGVAHLLDHVLLASQLWSGSALLVGVLLLVEIILRLLRRELGVDLIALLSILGAVLLGQALVASVIAVMLASGRTLEYFTSQRAERELKRLINRAPRFAWRLQDGQLVQIPVEQVALGDRLLLRMGEVLAVDGELLSANASVDESALTGESLPVSYAAGATLRSGGVNVGAPFELRASHTAEQSTYAGIVRMAEAARQSRAPFVRMADRYALALVPLTLLIAGAAWLLSGDPIRALAVLVVATPCPLILAVPIAIMAGISRCAHRGILIKDGATLEALAAAQILFLDKTGTLTSGHARIQTVESAGVQSQEQLLYLAGSLAQASPHPISAAIVQAAQNGTRPLGTPQQVREQPGAGLQGEVDGHEVRIGALEFVSPSAAADAWAQSILRRMDYQAAGGSFIGVDQRLAGAVLFADPLRMESPHALRLLRRAGIHKIIMLTGDRAETAQMIGLAAGVDEVRAGLDPAAKVAAVLQGRELGKTLMVGDGLNDAPALAAADVGIALGASGATASSEAAGVVLLVDRLDRVAEALQIARRSQRIARQGVLVGMGLSLLAMLLAALGYLPPLAGAILQEGIDVAVILNALRALGGGLHNGAGKALEGERIDRLKREHDDLAQPLEAVRTLARQLPKQTTEQARTALDSLVRLLEEKLVPHEQNDEDQLYPLLARHLKGDDPLAAMSHTHREIFRLVKLLARMNADFSASSTAPSTEDIQAMLQRLDTVLALHFAQEDELYHNLDRR</sequence>
<dbReference type="SFLD" id="SFLDG00002">
    <property type="entry name" value="C1.7:_P-type_atpase_like"/>
    <property type="match status" value="1"/>
</dbReference>
<keyword evidence="10" id="KW-0547">Nucleotide-binding</keyword>